<protein>
    <submittedName>
        <fullName evidence="1">Uncharacterized protein</fullName>
    </submittedName>
</protein>
<feature type="non-terminal residue" evidence="1">
    <location>
        <position position="1"/>
    </location>
</feature>
<name>E2A986_CAMFO</name>
<proteinExistence type="predicted"/>
<keyword evidence="2" id="KW-1185">Reference proteome</keyword>
<dbReference type="OMA" id="CAALICN"/>
<evidence type="ECO:0000313" key="2">
    <source>
        <dbReference type="Proteomes" id="UP000000311"/>
    </source>
</evidence>
<dbReference type="PANTHER" id="PTHR37162">
    <property type="entry name" value="HAT FAMILY DIMERISATION DOMAINCONTAINING PROTEIN-RELATED"/>
    <property type="match status" value="1"/>
</dbReference>
<gene>
    <name evidence="1" type="ORF">EAG_08603</name>
</gene>
<accession>E2A986</accession>
<feature type="non-terminal residue" evidence="1">
    <location>
        <position position="103"/>
    </location>
</feature>
<organism evidence="2">
    <name type="scientific">Camponotus floridanus</name>
    <name type="common">Florida carpenter ant</name>
    <dbReference type="NCBI Taxonomy" id="104421"/>
    <lineage>
        <taxon>Eukaryota</taxon>
        <taxon>Metazoa</taxon>
        <taxon>Ecdysozoa</taxon>
        <taxon>Arthropoda</taxon>
        <taxon>Hexapoda</taxon>
        <taxon>Insecta</taxon>
        <taxon>Pterygota</taxon>
        <taxon>Neoptera</taxon>
        <taxon>Endopterygota</taxon>
        <taxon>Hymenoptera</taxon>
        <taxon>Apocrita</taxon>
        <taxon>Aculeata</taxon>
        <taxon>Formicoidea</taxon>
        <taxon>Formicidae</taxon>
        <taxon>Formicinae</taxon>
        <taxon>Camponotus</taxon>
    </lineage>
</organism>
<dbReference type="PANTHER" id="PTHR37162:SF1">
    <property type="entry name" value="BED-TYPE DOMAIN-CONTAINING PROTEIN"/>
    <property type="match status" value="1"/>
</dbReference>
<dbReference type="Proteomes" id="UP000000311">
    <property type="component" value="Unassembled WGS sequence"/>
</dbReference>
<evidence type="ECO:0000313" key="1">
    <source>
        <dbReference type="EMBL" id="EFN70003.1"/>
    </source>
</evidence>
<dbReference type="AlphaFoldDB" id="E2A986"/>
<reference evidence="1 2" key="1">
    <citation type="journal article" date="2010" name="Science">
        <title>Genomic comparison of the ants Camponotus floridanus and Harpegnathos saltator.</title>
        <authorList>
            <person name="Bonasio R."/>
            <person name="Zhang G."/>
            <person name="Ye C."/>
            <person name="Mutti N.S."/>
            <person name="Fang X."/>
            <person name="Qin N."/>
            <person name="Donahue G."/>
            <person name="Yang P."/>
            <person name="Li Q."/>
            <person name="Li C."/>
            <person name="Zhang P."/>
            <person name="Huang Z."/>
            <person name="Berger S.L."/>
            <person name="Reinberg D."/>
            <person name="Wang J."/>
            <person name="Liebig J."/>
        </authorList>
    </citation>
    <scope>NUCLEOTIDE SEQUENCE [LARGE SCALE GENOMIC DNA]</scope>
    <source>
        <strain evidence="2">C129</strain>
    </source>
</reference>
<dbReference type="EMBL" id="GL437720">
    <property type="protein sequence ID" value="EFN70003.1"/>
    <property type="molecule type" value="Genomic_DNA"/>
</dbReference>
<dbReference type="InParanoid" id="E2A986"/>
<sequence>NNVFHKIQKMCDNKLIGINCAALICNNCISIGTECLSIDIEVILVKIYSYFYIYTIRVENFKEICDDIDVHHKLLGYSETRWLTLLPALERILKLFHPLKLYF</sequence>